<comment type="pathway">
    <text evidence="3">Isoprenoid biosynthesis; isopentenyl diphosphate biosynthesis via DXP pathway; isopentenyl diphosphate from 1-deoxy-D-xylulose 5-phosphate: step 2/6.</text>
</comment>
<dbReference type="InterPro" id="IPR034683">
    <property type="entry name" value="IspD/TarI"/>
</dbReference>
<evidence type="ECO:0000256" key="1">
    <source>
        <dbReference type="ARBA" id="ARBA00022679"/>
    </source>
</evidence>
<feature type="site" description="Positions MEP for the nucleophilic attack" evidence="3">
    <location>
        <position position="223"/>
    </location>
</feature>
<keyword evidence="1 3" id="KW-0808">Transferase</keyword>
<dbReference type="PANTHER" id="PTHR32125:SF4">
    <property type="entry name" value="2-C-METHYL-D-ERYTHRITOL 4-PHOSPHATE CYTIDYLYLTRANSFERASE, CHLOROPLASTIC"/>
    <property type="match status" value="1"/>
</dbReference>
<name>A0ABW4SQ71_9ACTN</name>
<dbReference type="SUPFAM" id="SSF51735">
    <property type="entry name" value="NAD(P)-binding Rossmann-fold domains"/>
    <property type="match status" value="1"/>
</dbReference>
<dbReference type="Gene3D" id="3.90.550.10">
    <property type="entry name" value="Spore Coat Polysaccharide Biosynthesis Protein SpsA, Chain A"/>
    <property type="match status" value="1"/>
</dbReference>
<dbReference type="InterPro" id="IPR029044">
    <property type="entry name" value="Nucleotide-diphossugar_trans"/>
</dbReference>
<dbReference type="Gene3D" id="3.40.50.720">
    <property type="entry name" value="NAD(P)-binding Rossmann-like Domain"/>
    <property type="match status" value="1"/>
</dbReference>
<organism evidence="4 5">
    <name type="scientific">Nonomuraea mangrovi</name>
    <dbReference type="NCBI Taxonomy" id="2316207"/>
    <lineage>
        <taxon>Bacteria</taxon>
        <taxon>Bacillati</taxon>
        <taxon>Actinomycetota</taxon>
        <taxon>Actinomycetes</taxon>
        <taxon>Streptosporangiales</taxon>
        <taxon>Streptosporangiaceae</taxon>
        <taxon>Nonomuraea</taxon>
    </lineage>
</organism>
<keyword evidence="2 3" id="KW-0548">Nucleotidyltransferase</keyword>
<evidence type="ECO:0000256" key="3">
    <source>
        <dbReference type="HAMAP-Rule" id="MF_00108"/>
    </source>
</evidence>
<evidence type="ECO:0000256" key="2">
    <source>
        <dbReference type="ARBA" id="ARBA00022695"/>
    </source>
</evidence>
<dbReference type="InterPro" id="IPR050088">
    <property type="entry name" value="IspD/TarI_cytidylyltransf_bact"/>
</dbReference>
<keyword evidence="5" id="KW-1185">Reference proteome</keyword>
<protein>
    <recommendedName>
        <fullName evidence="3">2-C-methyl-D-erythritol 4-phosphate cytidylyltransferase</fullName>
        <ecNumber evidence="3">2.7.7.60</ecNumber>
    </recommendedName>
    <alternativeName>
        <fullName evidence="3">4-diphosphocytidyl-2C-methyl-D-erythritol synthase</fullName>
    </alternativeName>
    <alternativeName>
        <fullName evidence="3">MEP cytidylyltransferase</fullName>
        <shortName evidence="3">MCT</shortName>
    </alternativeName>
</protein>
<comment type="function">
    <text evidence="3">Catalyzes the formation of 4-diphosphocytidyl-2-C-methyl-D-erythritol from CTP and 2-C-methyl-D-erythritol 4-phosphate (MEP).</text>
</comment>
<dbReference type="RefSeq" id="WP_379571170.1">
    <property type="nucleotide sequence ID" value="NZ_JBHUFV010000015.1"/>
</dbReference>
<feature type="site" description="Positions MEP for the nucleophilic attack" evidence="3">
    <location>
        <position position="161"/>
    </location>
</feature>
<comment type="catalytic activity">
    <reaction evidence="3">
        <text>2-C-methyl-D-erythritol 4-phosphate + CTP + H(+) = 4-CDP-2-C-methyl-D-erythritol + diphosphate</text>
        <dbReference type="Rhea" id="RHEA:13429"/>
        <dbReference type="ChEBI" id="CHEBI:15378"/>
        <dbReference type="ChEBI" id="CHEBI:33019"/>
        <dbReference type="ChEBI" id="CHEBI:37563"/>
        <dbReference type="ChEBI" id="CHEBI:57823"/>
        <dbReference type="ChEBI" id="CHEBI:58262"/>
        <dbReference type="EC" id="2.7.7.60"/>
    </reaction>
</comment>
<dbReference type="Proteomes" id="UP001597368">
    <property type="component" value="Unassembled WGS sequence"/>
</dbReference>
<dbReference type="Pfam" id="PF01128">
    <property type="entry name" value="IspD"/>
    <property type="match status" value="1"/>
</dbReference>
<dbReference type="InterPro" id="IPR036291">
    <property type="entry name" value="NAD(P)-bd_dom_sf"/>
</dbReference>
<dbReference type="InterPro" id="IPR001228">
    <property type="entry name" value="IspD"/>
</dbReference>
<dbReference type="HAMAP" id="MF_00108">
    <property type="entry name" value="IspD"/>
    <property type="match status" value="1"/>
</dbReference>
<evidence type="ECO:0000313" key="5">
    <source>
        <dbReference type="Proteomes" id="UP001597368"/>
    </source>
</evidence>
<dbReference type="GO" id="GO:0016779">
    <property type="term" value="F:nucleotidyltransferase activity"/>
    <property type="evidence" value="ECO:0007669"/>
    <property type="project" value="UniProtKB-KW"/>
</dbReference>
<sequence>MESRLRTVGVILAGGVGQRVGLNTPKQLVTVAGKSIIEHTLALFDAAPEIDEIIVLMTPGFTAEVEKLVAARGFGKVVQVLEGGASRTETTWRALDALGPQECNVLLHDAVRPLLEPRIITECVEALERDTAVEVAIPSSDTVVVVEPGPRGDVVREVPERARLRRVQTPQGFRLSVIRQAYERAFADPDFGRRPPTDDCGVVLRYLPEVPIVVVHGSERNIKVTHPVDLHIAETLFRLGPTAVPPASGQALEGRTVAVLGDDLGAGAEVAELARAHGAARVLLLPPASVSTTLPDVGRVDCVVNAAPVRPAGGLAEAGDDYLTAVTVARAAHPLLRESRGRLLLLTSSRLAGTGLARSGAAAVVELSLALAEEWAADGIAVNCVSAERAGAAQAVIDVLALDLTGQVVDA</sequence>
<gene>
    <name evidence="3" type="primary">ispD</name>
    <name evidence="4" type="ORF">ACFSKW_09190</name>
</gene>
<feature type="site" description="Transition state stabilizer" evidence="3">
    <location>
        <position position="19"/>
    </location>
</feature>
<reference evidence="5" key="1">
    <citation type="journal article" date="2019" name="Int. J. Syst. Evol. Microbiol.">
        <title>The Global Catalogue of Microorganisms (GCM) 10K type strain sequencing project: providing services to taxonomists for standard genome sequencing and annotation.</title>
        <authorList>
            <consortium name="The Broad Institute Genomics Platform"/>
            <consortium name="The Broad Institute Genome Sequencing Center for Infectious Disease"/>
            <person name="Wu L."/>
            <person name="Ma J."/>
        </authorList>
    </citation>
    <scope>NUCLEOTIDE SEQUENCE [LARGE SCALE GENOMIC DNA]</scope>
    <source>
        <strain evidence="5">ICMP 6774ER</strain>
    </source>
</reference>
<comment type="caution">
    <text evidence="4">The sequence shown here is derived from an EMBL/GenBank/DDBJ whole genome shotgun (WGS) entry which is preliminary data.</text>
</comment>
<proteinExistence type="inferred from homology"/>
<dbReference type="SUPFAM" id="SSF53448">
    <property type="entry name" value="Nucleotide-diphospho-sugar transferases"/>
    <property type="match status" value="1"/>
</dbReference>
<accession>A0ABW4SQ71</accession>
<dbReference type="PANTHER" id="PTHR32125">
    <property type="entry name" value="2-C-METHYL-D-ERYTHRITOL 4-PHOSPHATE CYTIDYLYLTRANSFERASE, CHLOROPLASTIC"/>
    <property type="match status" value="1"/>
</dbReference>
<dbReference type="EMBL" id="JBHUFV010000015">
    <property type="protein sequence ID" value="MFD1931651.1"/>
    <property type="molecule type" value="Genomic_DNA"/>
</dbReference>
<keyword evidence="3" id="KW-0414">Isoprene biosynthesis</keyword>
<dbReference type="CDD" id="cd02516">
    <property type="entry name" value="CDP-ME_synthetase"/>
    <property type="match status" value="1"/>
</dbReference>
<feature type="site" description="Transition state stabilizer" evidence="3">
    <location>
        <position position="26"/>
    </location>
</feature>
<dbReference type="EC" id="2.7.7.60" evidence="3"/>
<comment type="similarity">
    <text evidence="3">Belongs to the IspD/TarI cytidylyltransferase family. IspD subfamily.</text>
</comment>
<evidence type="ECO:0000313" key="4">
    <source>
        <dbReference type="EMBL" id="MFD1931651.1"/>
    </source>
</evidence>